<feature type="compositionally biased region" description="Basic and acidic residues" evidence="1">
    <location>
        <begin position="59"/>
        <end position="85"/>
    </location>
</feature>
<evidence type="ECO:0000313" key="2">
    <source>
        <dbReference type="EMBL" id="CAA9221673.1"/>
    </source>
</evidence>
<protein>
    <submittedName>
        <fullName evidence="2">Uncharacterized protein</fullName>
    </submittedName>
</protein>
<accession>A0A6J4HDU8</accession>
<feature type="region of interest" description="Disordered" evidence="1">
    <location>
        <begin position="1"/>
        <end position="122"/>
    </location>
</feature>
<dbReference type="AlphaFoldDB" id="A0A6J4HDU8"/>
<proteinExistence type="predicted"/>
<feature type="compositionally biased region" description="Basic residues" evidence="1">
    <location>
        <begin position="103"/>
        <end position="113"/>
    </location>
</feature>
<evidence type="ECO:0000256" key="1">
    <source>
        <dbReference type="SAM" id="MobiDB-lite"/>
    </source>
</evidence>
<name>A0A6J4HDU8_9ACTN</name>
<dbReference type="EMBL" id="CADCTP010000051">
    <property type="protein sequence ID" value="CAA9221673.1"/>
    <property type="molecule type" value="Genomic_DNA"/>
</dbReference>
<gene>
    <name evidence="2" type="ORF">AVDCRST_MAG41-532</name>
</gene>
<sequence>MQRAAQADQPGPERGVGNGTDHPVQDVGQRGTVGGEPVVERLDLGQLPGGGGGPQPGEHAGRHPGHPEDRWRHLGTDPRPGDRVARRSLPVDRTQVSADRRHSPSRCRVRGGGRRSDQRSLDGAEHRAAAAGARAAARADAGRDDLAPGGQRLHRVALRGQLDHVHRQVVQVQSQRLGVHGDLLRTTMQTGMP</sequence>
<organism evidence="2">
    <name type="scientific">uncultured Mycobacteriales bacterium</name>
    <dbReference type="NCBI Taxonomy" id="581187"/>
    <lineage>
        <taxon>Bacteria</taxon>
        <taxon>Bacillati</taxon>
        <taxon>Actinomycetota</taxon>
        <taxon>Actinomycetes</taxon>
        <taxon>Mycobacteriales</taxon>
        <taxon>environmental samples</taxon>
    </lineage>
</organism>
<reference evidence="2" key="1">
    <citation type="submission" date="2020-02" db="EMBL/GenBank/DDBJ databases">
        <authorList>
            <person name="Meier V. D."/>
        </authorList>
    </citation>
    <scope>NUCLEOTIDE SEQUENCE</scope>
    <source>
        <strain evidence="2">AVDCRST_MAG41</strain>
    </source>
</reference>